<dbReference type="BioCyc" id="IAGG583356:GHAH-1320-MONOMER"/>
<evidence type="ECO:0000256" key="1">
    <source>
        <dbReference type="ARBA" id="ARBA00011631"/>
    </source>
</evidence>
<dbReference type="InterPro" id="IPR033412">
    <property type="entry name" value="PFOR_II"/>
</dbReference>
<evidence type="ECO:0000259" key="6">
    <source>
        <dbReference type="Pfam" id="PF01558"/>
    </source>
</evidence>
<dbReference type="InterPro" id="IPR009014">
    <property type="entry name" value="Transketo_C/PFOR_II"/>
</dbReference>
<dbReference type="InterPro" id="IPR002880">
    <property type="entry name" value="Pyrv_Fd/Flavodoxin_OxRdtase_N"/>
</dbReference>
<dbReference type="FunFam" id="3.40.50.970:FF:000022">
    <property type="entry name" value="2-oxoglutarate ferredoxin oxidoreductase alpha subunit"/>
    <property type="match status" value="1"/>
</dbReference>
<dbReference type="InterPro" id="IPR022367">
    <property type="entry name" value="2-oxoacid/accept_OxRdtase_asu"/>
</dbReference>
<sequence>MSILYRDVYIVIGGPQGAGLETSMNIIGYSFARMGYGVIADREYFSNIKGRHSYIHIGISSYRIPRSLDYPVKILASMDAETVFTHYSDVDVGGFIVYDTSVEDKTFDQIPSIEKELRERISREFKDLGIDGSLKDLIKKLSENRGVVSIGFRYMDILNEVSKMYRIVPQQLSRYLSSIVIGSVCGLLNIDIGVIVEAFNRRFKGRKDIVDANVAIVNSVMSRVRSVTEGIRLERPSIGVGETMIVSGNDAIAMGKIVAGVGYQAYYPITPAADESLFIEQFENLEVDGKALGSIAVIQTEDEISAINSAIGAALAGVRASTSTSGPGFSLMVEGLSWAGMNEVPVVITYYQRGGPSTGMPTRGSQSDLLFSLFAGHGEFPRVVIASGDHEEAFYDAINAFNIAEKYQVPVIHLVDKFLANSLKTVPLPDLDNIRIERGSIVTESSVDYRRFDKSSPISPRAFIGSKVIMWYAGDEHDEYGHIDEDPINRIEMYTKRMRKMEIIDSDIPEEERFIYYGDDNPDIALIGWGFVKGVALDAIETLSSRGIKASYIHIRFMSPFPKKRLRELLMSIGIEKIIAVEHSYNVQIADLIAMNIGIIIKKRIAKFSGRPMYRFELVKAIEDIMSGKTQRVVLSYGA</sequence>
<comment type="catalytic activity">
    <reaction evidence="5">
        <text>a 2-oxocarboxylate + 2 oxidized [2Fe-2S]-[ferredoxin] + CoA = an acyl-CoA + 2 reduced [2Fe-2S]-[ferredoxin] + CO2 + H(+)</text>
        <dbReference type="Rhea" id="RHEA:42316"/>
        <dbReference type="Rhea" id="RHEA-COMP:10000"/>
        <dbReference type="Rhea" id="RHEA-COMP:10001"/>
        <dbReference type="ChEBI" id="CHEBI:15378"/>
        <dbReference type="ChEBI" id="CHEBI:16526"/>
        <dbReference type="ChEBI" id="CHEBI:33737"/>
        <dbReference type="ChEBI" id="CHEBI:33738"/>
        <dbReference type="ChEBI" id="CHEBI:35179"/>
        <dbReference type="ChEBI" id="CHEBI:57287"/>
        <dbReference type="ChEBI" id="CHEBI:58342"/>
        <dbReference type="EC" id="1.2.7.11"/>
    </reaction>
</comment>
<dbReference type="Proteomes" id="UP000001304">
    <property type="component" value="Chromosome"/>
</dbReference>
<comment type="subunit">
    <text evidence="1">Heterodimer composed of an alpha and a beta subunit.</text>
</comment>
<evidence type="ECO:0000256" key="3">
    <source>
        <dbReference type="ARBA" id="ARBA00023002"/>
    </source>
</evidence>
<dbReference type="SUPFAM" id="SSF52922">
    <property type="entry name" value="TK C-terminal domain-like"/>
    <property type="match status" value="1"/>
</dbReference>
<reference evidence="9 10" key="1">
    <citation type="journal article" date="2010" name="Stand. Genomic Sci.">
        <title>Complete genome sequence of Ignisphaera aggregans type strain (AQ1.S1).</title>
        <authorList>
            <person name="Goker M."/>
            <person name="Held B."/>
            <person name="Lapidus A."/>
            <person name="Nolan M."/>
            <person name="Spring S."/>
            <person name="Yasawong M."/>
            <person name="Lucas S."/>
            <person name="Glavina Del Rio T."/>
            <person name="Tice H."/>
            <person name="Cheng J.F."/>
            <person name="Goodwin L."/>
            <person name="Tapia R."/>
            <person name="Pitluck S."/>
            <person name="Liolios K."/>
            <person name="Ivanova N."/>
            <person name="Mavromatis K."/>
            <person name="Mikhailova N."/>
            <person name="Pati A."/>
            <person name="Chen A."/>
            <person name="Palaniappan K."/>
            <person name="Brambilla E."/>
            <person name="Land M."/>
            <person name="Hauser L."/>
            <person name="Chang Y.J."/>
            <person name="Jeffries C.D."/>
            <person name="Brettin T."/>
            <person name="Detter J.C."/>
            <person name="Han C."/>
            <person name="Rohde M."/>
            <person name="Sikorski J."/>
            <person name="Woyke T."/>
            <person name="Bristow J."/>
            <person name="Eisen J.A."/>
            <person name="Markowitz V."/>
            <person name="Hugenholtz P."/>
            <person name="Kyrpides N.C."/>
            <person name="Klenk H.P."/>
        </authorList>
    </citation>
    <scope>NUCLEOTIDE SEQUENCE [LARGE SCALE GENOMIC DNA]</scope>
    <source>
        <strain evidence="10">DSM 17230 / JCM 13409 / AQ1.S1</strain>
    </source>
</reference>
<dbReference type="PANTHER" id="PTHR32154:SF16">
    <property type="entry name" value="PYRUVATE FLAVODOXIN_FERREDOXIN OXIDOREDUCTASE DOMAIN PROTEIN"/>
    <property type="match status" value="1"/>
</dbReference>
<feature type="domain" description="Pyruvate/ketoisovalerate oxidoreductase catalytic" evidence="6">
    <location>
        <begin position="17"/>
        <end position="219"/>
    </location>
</feature>
<dbReference type="InterPro" id="IPR002869">
    <property type="entry name" value="Pyrv_flavodox_OxRed_cen"/>
</dbReference>
<dbReference type="GO" id="GO:0006979">
    <property type="term" value="P:response to oxidative stress"/>
    <property type="evidence" value="ECO:0007669"/>
    <property type="project" value="TreeGrafter"/>
</dbReference>
<dbReference type="InterPro" id="IPR053400">
    <property type="entry name" value="2-oxoacid_Fdx_oxidoreductase"/>
</dbReference>
<dbReference type="InterPro" id="IPR019752">
    <property type="entry name" value="Pyrv/ketoisovalerate_OxRed_cat"/>
</dbReference>
<dbReference type="NCBIfam" id="TIGR03710">
    <property type="entry name" value="OAFO_sf"/>
    <property type="match status" value="1"/>
</dbReference>
<dbReference type="Gene3D" id="3.40.920.10">
    <property type="entry name" value="Pyruvate-ferredoxin oxidoreductase, PFOR, domain III"/>
    <property type="match status" value="1"/>
</dbReference>
<protein>
    <recommendedName>
        <fullName evidence="2">2-oxoacid oxidoreductase (ferredoxin)</fullName>
        <ecNumber evidence="2">1.2.7.11</ecNumber>
    </recommendedName>
</protein>
<feature type="domain" description="Pyruvate flavodoxin/ferredoxin oxidoreductase pyrimidine binding" evidence="7">
    <location>
        <begin position="255"/>
        <end position="494"/>
    </location>
</feature>
<proteinExistence type="predicted"/>
<gene>
    <name evidence="9" type="ordered locus">Igag_1337</name>
</gene>
<evidence type="ECO:0000313" key="9">
    <source>
        <dbReference type="EMBL" id="ADM28140.1"/>
    </source>
</evidence>
<dbReference type="InterPro" id="IPR029061">
    <property type="entry name" value="THDP-binding"/>
</dbReference>
<keyword evidence="4" id="KW-0670">Pyruvate</keyword>
<evidence type="ECO:0000256" key="5">
    <source>
        <dbReference type="ARBA" id="ARBA00048893"/>
    </source>
</evidence>
<dbReference type="Gene3D" id="3.40.50.970">
    <property type="match status" value="1"/>
</dbReference>
<evidence type="ECO:0000259" key="7">
    <source>
        <dbReference type="Pfam" id="PF01855"/>
    </source>
</evidence>
<keyword evidence="3 9" id="KW-0560">Oxidoreductase</keyword>
<evidence type="ECO:0000259" key="8">
    <source>
        <dbReference type="Pfam" id="PF17147"/>
    </source>
</evidence>
<dbReference type="Pfam" id="PF01855">
    <property type="entry name" value="POR_N"/>
    <property type="match status" value="1"/>
</dbReference>
<organism evidence="9 10">
    <name type="scientific">Ignisphaera aggregans (strain DSM 17230 / JCM 13409 / AQ1.S1)</name>
    <dbReference type="NCBI Taxonomy" id="583356"/>
    <lineage>
        <taxon>Archaea</taxon>
        <taxon>Thermoproteota</taxon>
        <taxon>Thermoprotei</taxon>
        <taxon>Desulfurococcales</taxon>
        <taxon>Desulfurococcaceae</taxon>
        <taxon>Ignisphaera</taxon>
    </lineage>
</organism>
<dbReference type="Pfam" id="PF01558">
    <property type="entry name" value="POR"/>
    <property type="match status" value="1"/>
</dbReference>
<dbReference type="Gene3D" id="3.40.50.920">
    <property type="match status" value="1"/>
</dbReference>
<dbReference type="EC" id="1.2.7.11" evidence="2"/>
<dbReference type="KEGG" id="iag:Igag_1337"/>
<dbReference type="CDD" id="cd07034">
    <property type="entry name" value="TPP_PYR_PFOR_IOR-alpha_like"/>
    <property type="match status" value="1"/>
</dbReference>
<dbReference type="STRING" id="583356.Igag_1337"/>
<accession>E0SQ09</accession>
<evidence type="ECO:0000256" key="4">
    <source>
        <dbReference type="ARBA" id="ARBA00023317"/>
    </source>
</evidence>
<evidence type="ECO:0000313" key="10">
    <source>
        <dbReference type="Proteomes" id="UP000001304"/>
    </source>
</evidence>
<dbReference type="AlphaFoldDB" id="E0SQ09"/>
<dbReference type="InterPro" id="IPR050722">
    <property type="entry name" value="Pyruvate:ferred/Flavod_OxRd"/>
</dbReference>
<name>E0SQ09_IGNAA</name>
<feature type="domain" description="Pyruvate:ferredoxin oxidoreductase core" evidence="8">
    <location>
        <begin position="523"/>
        <end position="601"/>
    </location>
</feature>
<dbReference type="SUPFAM" id="SSF52518">
    <property type="entry name" value="Thiamin diphosphate-binding fold (THDP-binding)"/>
    <property type="match status" value="1"/>
</dbReference>
<dbReference type="PANTHER" id="PTHR32154">
    <property type="entry name" value="PYRUVATE-FLAVODOXIN OXIDOREDUCTASE-RELATED"/>
    <property type="match status" value="1"/>
</dbReference>
<dbReference type="GO" id="GO:0019164">
    <property type="term" value="F:pyruvate synthase activity"/>
    <property type="evidence" value="ECO:0007669"/>
    <property type="project" value="UniProtKB-ARBA"/>
</dbReference>
<keyword evidence="10" id="KW-1185">Reference proteome</keyword>
<dbReference type="Pfam" id="PF17147">
    <property type="entry name" value="PFOR_II"/>
    <property type="match status" value="1"/>
</dbReference>
<evidence type="ECO:0000256" key="2">
    <source>
        <dbReference type="ARBA" id="ARBA00012691"/>
    </source>
</evidence>
<dbReference type="NCBIfam" id="NF041170">
    <property type="entry name" value="Oxoac_fdxalpha_Archa"/>
    <property type="match status" value="1"/>
</dbReference>
<dbReference type="GO" id="GO:0018491">
    <property type="term" value="F:2-oxobutyrate synthase activity"/>
    <property type="evidence" value="ECO:0007669"/>
    <property type="project" value="UniProtKB-ARBA"/>
</dbReference>
<dbReference type="EMBL" id="CP002098">
    <property type="protein sequence ID" value="ADM28140.1"/>
    <property type="molecule type" value="Genomic_DNA"/>
</dbReference>
<dbReference type="HOGENOM" id="CLU_017038_1_0_2"/>